<dbReference type="STRING" id="610380.E2B4N6"/>
<dbReference type="InParanoid" id="E2B4N6"/>
<dbReference type="Proteomes" id="UP000008237">
    <property type="component" value="Unassembled WGS sequence"/>
</dbReference>
<organism evidence="2">
    <name type="scientific">Harpegnathos saltator</name>
    <name type="common">Jerdon's jumping ant</name>
    <dbReference type="NCBI Taxonomy" id="610380"/>
    <lineage>
        <taxon>Eukaryota</taxon>
        <taxon>Metazoa</taxon>
        <taxon>Ecdysozoa</taxon>
        <taxon>Arthropoda</taxon>
        <taxon>Hexapoda</taxon>
        <taxon>Insecta</taxon>
        <taxon>Pterygota</taxon>
        <taxon>Neoptera</taxon>
        <taxon>Endopterygota</taxon>
        <taxon>Hymenoptera</taxon>
        <taxon>Apocrita</taxon>
        <taxon>Aculeata</taxon>
        <taxon>Formicoidea</taxon>
        <taxon>Formicidae</taxon>
        <taxon>Ponerinae</taxon>
        <taxon>Ponerini</taxon>
        <taxon>Harpegnathos</taxon>
    </lineage>
</organism>
<dbReference type="InterPro" id="IPR052709">
    <property type="entry name" value="Transposase-MT_Hybrid"/>
</dbReference>
<accession>E2B4N6</accession>
<keyword evidence="2" id="KW-1185">Reference proteome</keyword>
<gene>
    <name evidence="1" type="ORF">EAI_07635</name>
</gene>
<keyword evidence="1" id="KW-0808">Transferase</keyword>
<name>E2B4N6_HARSA</name>
<dbReference type="PANTHER" id="PTHR46060">
    <property type="entry name" value="MARINER MOS1 TRANSPOSASE-LIKE PROTEIN"/>
    <property type="match status" value="1"/>
</dbReference>
<dbReference type="EMBL" id="GL445584">
    <property type="protein sequence ID" value="EFN89317.1"/>
    <property type="molecule type" value="Genomic_DNA"/>
</dbReference>
<evidence type="ECO:0000313" key="1">
    <source>
        <dbReference type="EMBL" id="EFN89317.1"/>
    </source>
</evidence>
<dbReference type="Gene3D" id="3.30.420.10">
    <property type="entry name" value="Ribonuclease H-like superfamily/Ribonuclease H"/>
    <property type="match status" value="1"/>
</dbReference>
<keyword evidence="1" id="KW-0489">Methyltransferase</keyword>
<feature type="non-terminal residue" evidence="1">
    <location>
        <position position="1"/>
    </location>
</feature>
<reference evidence="1 2" key="1">
    <citation type="journal article" date="2010" name="Science">
        <title>Genomic comparison of the ants Camponotus floridanus and Harpegnathos saltator.</title>
        <authorList>
            <person name="Bonasio R."/>
            <person name="Zhang G."/>
            <person name="Ye C."/>
            <person name="Mutti N.S."/>
            <person name="Fang X."/>
            <person name="Qin N."/>
            <person name="Donahue G."/>
            <person name="Yang P."/>
            <person name="Li Q."/>
            <person name="Li C."/>
            <person name="Zhang P."/>
            <person name="Huang Z."/>
            <person name="Berger S.L."/>
            <person name="Reinberg D."/>
            <person name="Wang J."/>
            <person name="Liebig J."/>
        </authorList>
    </citation>
    <scope>NUCLEOTIDE SEQUENCE [LARGE SCALE GENOMIC DNA]</scope>
    <source>
        <strain evidence="1 2">R22 G/1</strain>
    </source>
</reference>
<feature type="non-terminal residue" evidence="1">
    <location>
        <position position="79"/>
    </location>
</feature>
<protein>
    <submittedName>
        <fullName evidence="1">Histone-lysine N-methyltransferase SETMAR</fullName>
    </submittedName>
</protein>
<dbReference type="GO" id="GO:0032259">
    <property type="term" value="P:methylation"/>
    <property type="evidence" value="ECO:0007669"/>
    <property type="project" value="UniProtKB-KW"/>
</dbReference>
<dbReference type="AlphaFoldDB" id="E2B4N6"/>
<proteinExistence type="predicted"/>
<dbReference type="GO" id="GO:0008168">
    <property type="term" value="F:methyltransferase activity"/>
    <property type="evidence" value="ECO:0007669"/>
    <property type="project" value="UniProtKB-KW"/>
</dbReference>
<dbReference type="GO" id="GO:0003676">
    <property type="term" value="F:nucleic acid binding"/>
    <property type="evidence" value="ECO:0007669"/>
    <property type="project" value="InterPro"/>
</dbReference>
<dbReference type="OrthoDB" id="2596881at2759"/>
<dbReference type="OMA" id="SSFPKQW"/>
<evidence type="ECO:0000313" key="2">
    <source>
        <dbReference type="Proteomes" id="UP000008237"/>
    </source>
</evidence>
<sequence>YELLEHPAYSPDLAPSDYYLFPNLKKFLAGKHVTSDDEVIAAVDGYFAELPESHFNNGIELLEKRWNKCIEVLGDHIEK</sequence>
<dbReference type="InterPro" id="IPR036397">
    <property type="entry name" value="RNaseH_sf"/>
</dbReference>
<dbReference type="PANTHER" id="PTHR46060:SF1">
    <property type="entry name" value="MARINER MOS1 TRANSPOSASE-LIKE PROTEIN"/>
    <property type="match status" value="1"/>
</dbReference>